<evidence type="ECO:0000256" key="8">
    <source>
        <dbReference type="SAM" id="Phobius"/>
    </source>
</evidence>
<evidence type="ECO:0000259" key="10">
    <source>
        <dbReference type="PROSITE" id="PS50835"/>
    </source>
</evidence>
<dbReference type="InterPro" id="IPR007110">
    <property type="entry name" value="Ig-like_dom"/>
</dbReference>
<keyword evidence="12" id="KW-1185">Reference proteome</keyword>
<dbReference type="SMART" id="SM00409">
    <property type="entry name" value="IG"/>
    <property type="match status" value="1"/>
</dbReference>
<keyword evidence="6" id="KW-1015">Disulfide bond</keyword>
<dbReference type="CDD" id="cd00099">
    <property type="entry name" value="IgV"/>
    <property type="match status" value="1"/>
</dbReference>
<keyword evidence="2" id="KW-1003">Cell membrane</keyword>
<dbReference type="PANTHER" id="PTHR19433">
    <property type="entry name" value="T-CELL RECEPTOR ALPHA CHAIN V REGION-RELATED"/>
    <property type="match status" value="1"/>
</dbReference>
<dbReference type="InterPro" id="IPR052051">
    <property type="entry name" value="TCR_complex_component"/>
</dbReference>
<organism evidence="11 12">
    <name type="scientific">Haplochromis burtoni</name>
    <name type="common">Burton's mouthbrooder</name>
    <name type="synonym">Chromis burtoni</name>
    <dbReference type="NCBI Taxonomy" id="8153"/>
    <lineage>
        <taxon>Eukaryota</taxon>
        <taxon>Metazoa</taxon>
        <taxon>Chordata</taxon>
        <taxon>Craniata</taxon>
        <taxon>Vertebrata</taxon>
        <taxon>Euteleostomi</taxon>
        <taxon>Actinopterygii</taxon>
        <taxon>Neopterygii</taxon>
        <taxon>Teleostei</taxon>
        <taxon>Neoteleostei</taxon>
        <taxon>Acanthomorphata</taxon>
        <taxon>Ovalentaria</taxon>
        <taxon>Cichlomorphae</taxon>
        <taxon>Cichliformes</taxon>
        <taxon>Cichlidae</taxon>
        <taxon>African cichlids</taxon>
        <taxon>Pseudocrenilabrinae</taxon>
        <taxon>Haplochromini</taxon>
        <taxon>Haplochromis</taxon>
    </lineage>
</organism>
<evidence type="ECO:0000256" key="5">
    <source>
        <dbReference type="ARBA" id="ARBA00023136"/>
    </source>
</evidence>
<feature type="domain" description="Ig-like" evidence="10">
    <location>
        <begin position="16"/>
        <end position="109"/>
    </location>
</feature>
<dbReference type="AlphaFoldDB" id="A0A3Q2VQF4"/>
<dbReference type="Pfam" id="PF07686">
    <property type="entry name" value="V-set"/>
    <property type="match status" value="1"/>
</dbReference>
<dbReference type="InterPro" id="IPR003599">
    <property type="entry name" value="Ig_sub"/>
</dbReference>
<dbReference type="SUPFAM" id="SSF48726">
    <property type="entry name" value="Immunoglobulin"/>
    <property type="match status" value="1"/>
</dbReference>
<dbReference type="GeneTree" id="ENSGT01140000282655"/>
<keyword evidence="7" id="KW-0325">Glycoprotein</keyword>
<keyword evidence="4" id="KW-0391">Immunity</keyword>
<dbReference type="STRING" id="8153.ENSHBUP00000013950"/>
<evidence type="ECO:0000313" key="11">
    <source>
        <dbReference type="Ensembl" id="ENSHBUP00000013950.1"/>
    </source>
</evidence>
<reference evidence="11" key="2">
    <citation type="submission" date="2025-09" db="UniProtKB">
        <authorList>
            <consortium name="Ensembl"/>
        </authorList>
    </citation>
    <scope>IDENTIFICATION</scope>
</reference>
<keyword evidence="3 9" id="KW-0732">Signal</keyword>
<dbReference type="GO" id="GO:0005886">
    <property type="term" value="C:plasma membrane"/>
    <property type="evidence" value="ECO:0007669"/>
    <property type="project" value="UniProtKB-SubCell"/>
</dbReference>
<keyword evidence="8" id="KW-0812">Transmembrane</keyword>
<sequence length="229" mass="25726">MKTFILITALLLCSFNWISMSVSQNVEVQPGEEVTLQCANISTSNTATFWFRLCNGAQPKCISVMFSNDKSLAYCEEFESGYFEMSSNISTIFLKIKNVAVSDSGLYFCGFYANARPLFRVIHLKVKVNVKTRSRLYVADGLTHEQMMTVILGNLTVFLLLVIVSLAVKIRRFHTGICTTSFKLSNQTFVNVDSDAMTYTAVSFHPKAKIRRPAPPRELEPNVVYAATR</sequence>
<evidence type="ECO:0000256" key="9">
    <source>
        <dbReference type="SAM" id="SignalP"/>
    </source>
</evidence>
<comment type="subcellular location">
    <subcellularLocation>
        <location evidence="1">Cell membrane</location>
    </subcellularLocation>
</comment>
<proteinExistence type="predicted"/>
<dbReference type="InterPro" id="IPR036179">
    <property type="entry name" value="Ig-like_dom_sf"/>
</dbReference>
<dbReference type="Proteomes" id="UP000264840">
    <property type="component" value="Unplaced"/>
</dbReference>
<feature type="signal peptide" evidence="9">
    <location>
        <begin position="1"/>
        <end position="23"/>
    </location>
</feature>
<dbReference type="Gene3D" id="2.60.40.10">
    <property type="entry name" value="Immunoglobulins"/>
    <property type="match status" value="1"/>
</dbReference>
<dbReference type="InterPro" id="IPR013106">
    <property type="entry name" value="Ig_V-set"/>
</dbReference>
<evidence type="ECO:0000256" key="7">
    <source>
        <dbReference type="ARBA" id="ARBA00023180"/>
    </source>
</evidence>
<dbReference type="PANTHER" id="PTHR19433:SF111">
    <property type="entry name" value="T CELL RECEPTOR ALPHA VARIABLE 4"/>
    <property type="match status" value="1"/>
</dbReference>
<evidence type="ECO:0000256" key="6">
    <source>
        <dbReference type="ARBA" id="ARBA00023157"/>
    </source>
</evidence>
<reference evidence="11" key="1">
    <citation type="submission" date="2025-08" db="UniProtKB">
        <authorList>
            <consortium name="Ensembl"/>
        </authorList>
    </citation>
    <scope>IDENTIFICATION</scope>
</reference>
<evidence type="ECO:0000256" key="3">
    <source>
        <dbReference type="ARBA" id="ARBA00022729"/>
    </source>
</evidence>
<evidence type="ECO:0000256" key="4">
    <source>
        <dbReference type="ARBA" id="ARBA00022859"/>
    </source>
</evidence>
<evidence type="ECO:0000256" key="1">
    <source>
        <dbReference type="ARBA" id="ARBA00004236"/>
    </source>
</evidence>
<protein>
    <recommendedName>
        <fullName evidence="10">Ig-like domain-containing protein</fullName>
    </recommendedName>
</protein>
<dbReference type="Ensembl" id="ENSHBUT00000021813.1">
    <property type="protein sequence ID" value="ENSHBUP00000013950.1"/>
    <property type="gene ID" value="ENSHBUG00000015809.1"/>
</dbReference>
<feature type="transmembrane region" description="Helical" evidence="8">
    <location>
        <begin position="147"/>
        <end position="168"/>
    </location>
</feature>
<dbReference type="GO" id="GO:0009617">
    <property type="term" value="P:response to bacterium"/>
    <property type="evidence" value="ECO:0007669"/>
    <property type="project" value="TreeGrafter"/>
</dbReference>
<accession>A0A3Q2VQF4</accession>
<keyword evidence="5 8" id="KW-0472">Membrane</keyword>
<keyword evidence="8" id="KW-1133">Transmembrane helix</keyword>
<evidence type="ECO:0000256" key="2">
    <source>
        <dbReference type="ARBA" id="ARBA00022475"/>
    </source>
</evidence>
<evidence type="ECO:0000313" key="12">
    <source>
        <dbReference type="Proteomes" id="UP000264840"/>
    </source>
</evidence>
<name>A0A3Q2VQF4_HAPBU</name>
<dbReference type="GO" id="GO:0002376">
    <property type="term" value="P:immune system process"/>
    <property type="evidence" value="ECO:0007669"/>
    <property type="project" value="UniProtKB-KW"/>
</dbReference>
<dbReference type="PROSITE" id="PS50835">
    <property type="entry name" value="IG_LIKE"/>
    <property type="match status" value="1"/>
</dbReference>
<feature type="chain" id="PRO_5018620838" description="Ig-like domain-containing protein" evidence="9">
    <location>
        <begin position="24"/>
        <end position="229"/>
    </location>
</feature>
<dbReference type="InterPro" id="IPR013783">
    <property type="entry name" value="Ig-like_fold"/>
</dbReference>